<evidence type="ECO:0000313" key="2">
    <source>
        <dbReference type="EMBL" id="CAA9268411.1"/>
    </source>
</evidence>
<evidence type="ECO:0000256" key="1">
    <source>
        <dbReference type="SAM" id="MobiDB-lite"/>
    </source>
</evidence>
<reference evidence="2" key="1">
    <citation type="submission" date="2020-02" db="EMBL/GenBank/DDBJ databases">
        <authorList>
            <person name="Meier V. D."/>
        </authorList>
    </citation>
    <scope>NUCLEOTIDE SEQUENCE</scope>
    <source>
        <strain evidence="2">AVDCRST_MAG42</strain>
    </source>
</reference>
<gene>
    <name evidence="2" type="ORF">AVDCRST_MAG42-3116</name>
</gene>
<feature type="region of interest" description="Disordered" evidence="1">
    <location>
        <begin position="67"/>
        <end position="89"/>
    </location>
</feature>
<organism evidence="2">
    <name type="scientific">uncultured Chthoniobacterales bacterium</name>
    <dbReference type="NCBI Taxonomy" id="1836801"/>
    <lineage>
        <taxon>Bacteria</taxon>
        <taxon>Pseudomonadati</taxon>
        <taxon>Verrucomicrobiota</taxon>
        <taxon>Spartobacteria</taxon>
        <taxon>Chthoniobacterales</taxon>
        <taxon>environmental samples</taxon>
    </lineage>
</organism>
<feature type="region of interest" description="Disordered" evidence="1">
    <location>
        <begin position="1"/>
        <end position="36"/>
    </location>
</feature>
<feature type="compositionally biased region" description="Basic and acidic residues" evidence="1">
    <location>
        <begin position="18"/>
        <end position="31"/>
    </location>
</feature>
<feature type="non-terminal residue" evidence="2">
    <location>
        <position position="129"/>
    </location>
</feature>
<name>A0A6J4J6J7_9BACT</name>
<feature type="compositionally biased region" description="Basic and acidic residues" evidence="1">
    <location>
        <begin position="67"/>
        <end position="78"/>
    </location>
</feature>
<protein>
    <submittedName>
        <fullName evidence="2">Acetyltransferase</fullName>
    </submittedName>
</protein>
<proteinExistence type="predicted"/>
<sequence>GGFHAARSGGLRCALGEDPGRRDGTDPDDRPGVGWLSGFRVGRARRREHRELELRREARARLLDRPRVLGPRRGDRSALRVPPPGTDAAALRRCSQAQRRLASGPGKMRLHLVRGRRYARHSGARTRGL</sequence>
<dbReference type="GO" id="GO:0016740">
    <property type="term" value="F:transferase activity"/>
    <property type="evidence" value="ECO:0007669"/>
    <property type="project" value="UniProtKB-KW"/>
</dbReference>
<dbReference type="EMBL" id="CADCTA010000116">
    <property type="protein sequence ID" value="CAA9268411.1"/>
    <property type="molecule type" value="Genomic_DNA"/>
</dbReference>
<feature type="non-terminal residue" evidence="2">
    <location>
        <position position="1"/>
    </location>
</feature>
<dbReference type="AlphaFoldDB" id="A0A6J4J6J7"/>
<keyword evidence="2" id="KW-0808">Transferase</keyword>
<accession>A0A6J4J6J7</accession>